<keyword evidence="2" id="KW-1185">Reference proteome</keyword>
<dbReference type="Proteomes" id="UP000535491">
    <property type="component" value="Unassembled WGS sequence"/>
</dbReference>
<name>A0A7W1WS90_9BACL</name>
<sequence>MDMPLSRLSVVAESIQWRTRVKNYDEWKQTAVIAAILISAFGKKKMKPENLIGKPPKRFPNETRKKKYPDEIARALEKAKERGINPGG</sequence>
<organism evidence="1 2">
    <name type="scientific">Paenactinomyces guangxiensis</name>
    <dbReference type="NCBI Taxonomy" id="1490290"/>
    <lineage>
        <taxon>Bacteria</taxon>
        <taxon>Bacillati</taxon>
        <taxon>Bacillota</taxon>
        <taxon>Bacilli</taxon>
        <taxon>Bacillales</taxon>
        <taxon>Thermoactinomycetaceae</taxon>
        <taxon>Paenactinomyces</taxon>
    </lineage>
</organism>
<dbReference type="AlphaFoldDB" id="A0A7W1WS90"/>
<accession>A0A7W1WS90</accession>
<evidence type="ECO:0000313" key="1">
    <source>
        <dbReference type="EMBL" id="MBA4495096.1"/>
    </source>
</evidence>
<dbReference type="RefSeq" id="WP_181752340.1">
    <property type="nucleotide sequence ID" value="NZ_JACEIQ010000012.1"/>
</dbReference>
<protein>
    <submittedName>
        <fullName evidence="1">Uncharacterized protein</fullName>
    </submittedName>
</protein>
<evidence type="ECO:0000313" key="2">
    <source>
        <dbReference type="Proteomes" id="UP000535491"/>
    </source>
</evidence>
<reference evidence="1 2" key="1">
    <citation type="submission" date="2020-07" db="EMBL/GenBank/DDBJ databases">
        <authorList>
            <person name="Feng H."/>
        </authorList>
    </citation>
    <scope>NUCLEOTIDE SEQUENCE [LARGE SCALE GENOMIC DNA]</scope>
    <source>
        <strain evidence="2">s-10</strain>
    </source>
</reference>
<dbReference type="EMBL" id="JACEIQ010000012">
    <property type="protein sequence ID" value="MBA4495096.1"/>
    <property type="molecule type" value="Genomic_DNA"/>
</dbReference>
<proteinExistence type="predicted"/>
<comment type="caution">
    <text evidence="1">The sequence shown here is derived from an EMBL/GenBank/DDBJ whole genome shotgun (WGS) entry which is preliminary data.</text>
</comment>
<gene>
    <name evidence="1" type="ORF">H1191_12335</name>
</gene>